<evidence type="ECO:0000313" key="3">
    <source>
        <dbReference type="Proteomes" id="UP000653411"/>
    </source>
</evidence>
<evidence type="ECO:0000256" key="1">
    <source>
        <dbReference type="SAM" id="SignalP"/>
    </source>
</evidence>
<comment type="caution">
    <text evidence="2">The sequence shown here is derived from an EMBL/GenBank/DDBJ whole genome shotgun (WGS) entry which is preliminary data.</text>
</comment>
<dbReference type="Proteomes" id="UP000653411">
    <property type="component" value="Unassembled WGS sequence"/>
</dbReference>
<proteinExistence type="predicted"/>
<accession>A0A917XKC4</accession>
<dbReference type="AlphaFoldDB" id="A0A917XKC4"/>
<feature type="signal peptide" evidence="1">
    <location>
        <begin position="1"/>
        <end position="31"/>
    </location>
</feature>
<sequence length="444" mass="46856">MKHRGRHRRRRRGAALRAALAGTALALTATATIVSASQATVAEDPGALKPLTSTSDTAPLQLREHLVPRRSLDRLASAMGGTVGVADVLAQADHTLRGAADCDSDDRDSLPVTPAATEAYCWDPADTLTDDWKPASVTTSSEADDDGMWGANRVVLAGWTHSTATGPAASRGLARVAVINANNPDHPSYSWVLLTVPSADGSTYRGLTSQISGMAWYEDKLLVTTTQGSADALYVYDLNRIQRTSVLTEAIGRVSGGWSADGFRYVMPAVGSYRFTAGACSRTGAPCPSALSVDRGTAPDSLVLGEWTPAGSDQHARLWRYAFDESPKRGGLLATDASGRADAVEAYRTGASEIRGVLSYRPPGATGSEWYVGHLPGAMDGHGSLWRQDAKGARAASCGSDTSHRCWGEGTGSLSYAPDTGEVWSVTDRMLFSVPLNSIDASLR</sequence>
<evidence type="ECO:0008006" key="4">
    <source>
        <dbReference type="Google" id="ProtNLM"/>
    </source>
</evidence>
<keyword evidence="3" id="KW-1185">Reference proteome</keyword>
<name>A0A917XKC4_9ACTN</name>
<organism evidence="2 3">
    <name type="scientific">Streptomyces fuscichromogenes</name>
    <dbReference type="NCBI Taxonomy" id="1324013"/>
    <lineage>
        <taxon>Bacteria</taxon>
        <taxon>Bacillati</taxon>
        <taxon>Actinomycetota</taxon>
        <taxon>Actinomycetes</taxon>
        <taxon>Kitasatosporales</taxon>
        <taxon>Streptomycetaceae</taxon>
        <taxon>Streptomyces</taxon>
    </lineage>
</organism>
<dbReference type="RefSeq" id="WP_189267049.1">
    <property type="nucleotide sequence ID" value="NZ_BMML01000020.1"/>
</dbReference>
<dbReference type="EMBL" id="BMML01000020">
    <property type="protein sequence ID" value="GGN32714.1"/>
    <property type="molecule type" value="Genomic_DNA"/>
</dbReference>
<gene>
    <name evidence="2" type="ORF">GCM10011578_071720</name>
</gene>
<feature type="chain" id="PRO_5038854397" description="Secreted protein" evidence="1">
    <location>
        <begin position="32"/>
        <end position="444"/>
    </location>
</feature>
<keyword evidence="1" id="KW-0732">Signal</keyword>
<reference evidence="2" key="2">
    <citation type="submission" date="2020-09" db="EMBL/GenBank/DDBJ databases">
        <authorList>
            <person name="Sun Q."/>
            <person name="Zhou Y."/>
        </authorList>
    </citation>
    <scope>NUCLEOTIDE SEQUENCE</scope>
    <source>
        <strain evidence="2">CGMCC 4.7110</strain>
    </source>
</reference>
<protein>
    <recommendedName>
        <fullName evidence="4">Secreted protein</fullName>
    </recommendedName>
</protein>
<reference evidence="2" key="1">
    <citation type="journal article" date="2014" name="Int. J. Syst. Evol. Microbiol.">
        <title>Complete genome sequence of Corynebacterium casei LMG S-19264T (=DSM 44701T), isolated from a smear-ripened cheese.</title>
        <authorList>
            <consortium name="US DOE Joint Genome Institute (JGI-PGF)"/>
            <person name="Walter F."/>
            <person name="Albersmeier A."/>
            <person name="Kalinowski J."/>
            <person name="Ruckert C."/>
        </authorList>
    </citation>
    <scope>NUCLEOTIDE SEQUENCE</scope>
    <source>
        <strain evidence="2">CGMCC 4.7110</strain>
    </source>
</reference>
<evidence type="ECO:0000313" key="2">
    <source>
        <dbReference type="EMBL" id="GGN32714.1"/>
    </source>
</evidence>